<proteinExistence type="predicted"/>
<evidence type="ECO:0000313" key="2">
    <source>
        <dbReference type="RefSeq" id="XP_020097146.1"/>
    </source>
</evidence>
<name>A0A6P5FLG2_ANACO</name>
<sequence length="200" mass="21612">MRIKDNIESAAGWGPSNTSVASILPDSATSIPALPLRTLPHNLRFDPSSASSIRLFDPSSAPSISLYASSYLFSRAPLSAFFPCHPAGRGGPADPRRTLSYLFPICKDLLLLLPLAVTRSIGGARRPPRPLRSARALFDEMPRRLQGASRASERWGAALGMVIWGPKEVQTKVNRGGRTVVRSCAVYSNVLSVVGYFAFT</sequence>
<reference evidence="1" key="1">
    <citation type="journal article" date="2015" name="Nat. Genet.">
        <title>The pineapple genome and the evolution of CAM photosynthesis.</title>
        <authorList>
            <person name="Ming R."/>
            <person name="VanBuren R."/>
            <person name="Wai C.M."/>
            <person name="Tang H."/>
            <person name="Schatz M.C."/>
            <person name="Bowers J.E."/>
            <person name="Lyons E."/>
            <person name="Wang M.L."/>
            <person name="Chen J."/>
            <person name="Biggers E."/>
            <person name="Zhang J."/>
            <person name="Huang L."/>
            <person name="Zhang L."/>
            <person name="Miao W."/>
            <person name="Zhang J."/>
            <person name="Ye Z."/>
            <person name="Miao C."/>
            <person name="Lin Z."/>
            <person name="Wang H."/>
            <person name="Zhou H."/>
            <person name="Yim W.C."/>
            <person name="Priest H.D."/>
            <person name="Zheng C."/>
            <person name="Woodhouse M."/>
            <person name="Edger P.P."/>
            <person name="Guyot R."/>
            <person name="Guo H.B."/>
            <person name="Guo H."/>
            <person name="Zheng G."/>
            <person name="Singh R."/>
            <person name="Sharma A."/>
            <person name="Min X."/>
            <person name="Zheng Y."/>
            <person name="Lee H."/>
            <person name="Gurtowski J."/>
            <person name="Sedlazeck F.J."/>
            <person name="Harkess A."/>
            <person name="McKain M.R."/>
            <person name="Liao Z."/>
            <person name="Fang J."/>
            <person name="Liu J."/>
            <person name="Zhang X."/>
            <person name="Zhang Q."/>
            <person name="Hu W."/>
            <person name="Qin Y."/>
            <person name="Wang K."/>
            <person name="Chen L.Y."/>
            <person name="Shirley N."/>
            <person name="Lin Y.R."/>
            <person name="Liu L.Y."/>
            <person name="Hernandez A.G."/>
            <person name="Wright C.L."/>
            <person name="Bulone V."/>
            <person name="Tuskan G.A."/>
            <person name="Heath K."/>
            <person name="Zee F."/>
            <person name="Moore P.H."/>
            <person name="Sunkar R."/>
            <person name="Leebens-Mack J.H."/>
            <person name="Mockler T."/>
            <person name="Bennetzen J.L."/>
            <person name="Freeling M."/>
            <person name="Sankoff D."/>
            <person name="Paterson A.H."/>
            <person name="Zhu X."/>
            <person name="Yang X."/>
            <person name="Smith J.A."/>
            <person name="Cushman J.C."/>
            <person name="Paull R.E."/>
            <person name="Yu Q."/>
        </authorList>
    </citation>
    <scope>NUCLEOTIDE SEQUENCE [LARGE SCALE GENOMIC DNA]</scope>
    <source>
        <strain evidence="1">cv. F153</strain>
    </source>
</reference>
<evidence type="ECO:0000313" key="1">
    <source>
        <dbReference type="Proteomes" id="UP000515123"/>
    </source>
</evidence>
<dbReference type="Proteomes" id="UP000515123">
    <property type="component" value="Linkage group 10"/>
</dbReference>
<accession>A0A6P5FLG2</accession>
<organism evidence="1 2">
    <name type="scientific">Ananas comosus</name>
    <name type="common">Pineapple</name>
    <name type="synonym">Ananas ananas</name>
    <dbReference type="NCBI Taxonomy" id="4615"/>
    <lineage>
        <taxon>Eukaryota</taxon>
        <taxon>Viridiplantae</taxon>
        <taxon>Streptophyta</taxon>
        <taxon>Embryophyta</taxon>
        <taxon>Tracheophyta</taxon>
        <taxon>Spermatophyta</taxon>
        <taxon>Magnoliopsida</taxon>
        <taxon>Liliopsida</taxon>
        <taxon>Poales</taxon>
        <taxon>Bromeliaceae</taxon>
        <taxon>Bromelioideae</taxon>
        <taxon>Ananas</taxon>
    </lineage>
</organism>
<gene>
    <name evidence="2" type="primary">LOC109716226</name>
</gene>
<dbReference type="AlphaFoldDB" id="A0A6P5FLG2"/>
<reference evidence="2" key="2">
    <citation type="submission" date="2025-08" db="UniProtKB">
        <authorList>
            <consortium name="RefSeq"/>
        </authorList>
    </citation>
    <scope>IDENTIFICATION</scope>
    <source>
        <tissue evidence="2">Leaf</tissue>
    </source>
</reference>
<dbReference type="RefSeq" id="XP_020097146.1">
    <property type="nucleotide sequence ID" value="XM_020241557.1"/>
</dbReference>
<keyword evidence="1" id="KW-1185">Reference proteome</keyword>
<protein>
    <submittedName>
        <fullName evidence="2">Uncharacterized protein LOC109716226</fullName>
    </submittedName>
</protein>
<dbReference type="GeneID" id="109716226"/>